<dbReference type="AlphaFoldDB" id="A0A6I6C7Y8"/>
<sequence>MLVSFVLVSEGSLSTIENSLNSILAQTIDDYEIVIVGDNNISDNSEDKELKKKFWELKNCKLVLNSSIQGYSVSWNIAMDLVEGEYLKFIAANDSIEPNFVVVLKENLQKNSKDQIDLIEHLVELDGIGKGISTQNFLENQRIYNLENNYEPFAFLNPILFNKIFRTKLIHEFGFKFRRFVRFDMLFVYKFLGQTKKFLALNNLKMGTRFLEQSKHSAFDIVNQWTHITNYYRRIGKYKLLKDYITYAYYKTLCYVWLELIRLYDNKLLMKKAVSFAERKFSEKREDFIKNNEVFKLKRDEVFNNICEDFNKYLKDLLKTSK</sequence>
<dbReference type="CDD" id="cd00761">
    <property type="entry name" value="Glyco_tranf_GTA_type"/>
    <property type="match status" value="1"/>
</dbReference>
<dbReference type="InterPro" id="IPR029044">
    <property type="entry name" value="Nucleotide-diphossugar_trans"/>
</dbReference>
<reference evidence="2 3" key="1">
    <citation type="submission" date="2019-11" db="EMBL/GenBank/DDBJ databases">
        <title>Complete genome sequence of Spiroplasma tabanidicola TAUS-1 (DSM 22603).</title>
        <authorList>
            <person name="Huang C.-T."/>
            <person name="Lin Y.-C."/>
            <person name="Kuo C.-H."/>
        </authorList>
    </citation>
    <scope>NUCLEOTIDE SEQUENCE [LARGE SCALE GENOMIC DNA]</scope>
    <source>
        <strain evidence="2 3">TAUS-1</strain>
    </source>
</reference>
<evidence type="ECO:0000313" key="3">
    <source>
        <dbReference type="Proteomes" id="UP000424468"/>
    </source>
</evidence>
<protein>
    <submittedName>
        <fullName evidence="2">Glycosyltransferase</fullName>
    </submittedName>
</protein>
<dbReference type="Gene3D" id="3.90.550.10">
    <property type="entry name" value="Spore Coat Polysaccharide Biosynthesis Protein SpsA, Chain A"/>
    <property type="match status" value="1"/>
</dbReference>
<keyword evidence="2" id="KW-0808">Transferase</keyword>
<dbReference type="Proteomes" id="UP000424468">
    <property type="component" value="Chromosome"/>
</dbReference>
<keyword evidence="3" id="KW-1185">Reference proteome</keyword>
<dbReference type="EMBL" id="CP046276">
    <property type="protein sequence ID" value="QGS51549.1"/>
    <property type="molecule type" value="Genomic_DNA"/>
</dbReference>
<dbReference type="PANTHER" id="PTHR22916">
    <property type="entry name" value="GLYCOSYLTRANSFERASE"/>
    <property type="match status" value="1"/>
</dbReference>
<evidence type="ECO:0000259" key="1">
    <source>
        <dbReference type="Pfam" id="PF00535"/>
    </source>
</evidence>
<dbReference type="InterPro" id="IPR001173">
    <property type="entry name" value="Glyco_trans_2-like"/>
</dbReference>
<dbReference type="KEGG" id="stab:STABA_v1c01820"/>
<proteinExistence type="predicted"/>
<gene>
    <name evidence="2" type="primary">cps</name>
    <name evidence="2" type="ORF">STABA_v1c01820</name>
</gene>
<dbReference type="SUPFAM" id="SSF53448">
    <property type="entry name" value="Nucleotide-diphospho-sugar transferases"/>
    <property type="match status" value="1"/>
</dbReference>
<dbReference type="RefSeq" id="WP_156005632.1">
    <property type="nucleotide sequence ID" value="NZ_CP046276.1"/>
</dbReference>
<feature type="domain" description="Glycosyltransferase 2-like" evidence="1">
    <location>
        <begin position="13"/>
        <end position="118"/>
    </location>
</feature>
<dbReference type="GO" id="GO:0016740">
    <property type="term" value="F:transferase activity"/>
    <property type="evidence" value="ECO:0007669"/>
    <property type="project" value="UniProtKB-KW"/>
</dbReference>
<dbReference type="Pfam" id="PF00535">
    <property type="entry name" value="Glycos_transf_2"/>
    <property type="match status" value="1"/>
</dbReference>
<evidence type="ECO:0000313" key="2">
    <source>
        <dbReference type="EMBL" id="QGS51549.1"/>
    </source>
</evidence>
<accession>A0A6I6C7Y8</accession>
<dbReference type="OrthoDB" id="387866at2"/>
<organism evidence="2 3">
    <name type="scientific">Spiroplasma tabanidicola</name>
    <dbReference type="NCBI Taxonomy" id="324079"/>
    <lineage>
        <taxon>Bacteria</taxon>
        <taxon>Bacillati</taxon>
        <taxon>Mycoplasmatota</taxon>
        <taxon>Mollicutes</taxon>
        <taxon>Entomoplasmatales</taxon>
        <taxon>Spiroplasmataceae</taxon>
        <taxon>Spiroplasma</taxon>
    </lineage>
</organism>
<name>A0A6I6C7Y8_9MOLU</name>